<dbReference type="InterPro" id="IPR023582">
    <property type="entry name" value="Impact"/>
</dbReference>
<evidence type="ECO:0000313" key="5">
    <source>
        <dbReference type="Proteomes" id="UP000256220"/>
    </source>
</evidence>
<dbReference type="PANTHER" id="PTHR16301">
    <property type="entry name" value="IMPACT-RELATED"/>
    <property type="match status" value="1"/>
</dbReference>
<dbReference type="PANTHER" id="PTHR16301:SF20">
    <property type="entry name" value="IMPACT FAMILY MEMBER YIGZ"/>
    <property type="match status" value="1"/>
</dbReference>
<dbReference type="InterPro" id="IPR020569">
    <property type="entry name" value="UPF0029_Impact_CS"/>
</dbReference>
<dbReference type="InterPro" id="IPR020568">
    <property type="entry name" value="Ribosomal_Su5_D2-typ_SF"/>
</dbReference>
<comment type="similarity">
    <text evidence="1">Belongs to the IMPACT family.</text>
</comment>
<dbReference type="InterPro" id="IPR001498">
    <property type="entry name" value="Impact_N"/>
</dbReference>
<feature type="domain" description="UPF0029" evidence="3">
    <location>
        <begin position="140"/>
        <end position="194"/>
    </location>
</feature>
<dbReference type="Gene3D" id="3.30.230.30">
    <property type="entry name" value="Impact, N-terminal domain"/>
    <property type="match status" value="1"/>
</dbReference>
<evidence type="ECO:0000259" key="2">
    <source>
        <dbReference type="Pfam" id="PF01205"/>
    </source>
</evidence>
<dbReference type="Proteomes" id="UP000256220">
    <property type="component" value="Unassembled WGS sequence"/>
</dbReference>
<sequence>MADRYLTVAGTGVHEIEIRRSRFLCALAPVTSEEAAREVIAGRKKADPAARHHCHAFVLGADGRTQRSSDDGEPAGTAGTPMLEVLRRRELTDTVAVVTRYFGGVLLGTGGLIRAYGQAVSEAVDVLGVREYRRLRLVEVVVDYDRAGRLENDIRSSPYLLHATRFEDVAHFDVGLAPGQGDTFRAWLADLTGGEALAEEIGETWLPTS</sequence>
<proteinExistence type="inferred from homology"/>
<dbReference type="EMBL" id="JFBM01000016">
    <property type="protein sequence ID" value="KFU79690.1"/>
    <property type="molecule type" value="Genomic_DNA"/>
</dbReference>
<dbReference type="InterPro" id="IPR015796">
    <property type="entry name" value="Impact_YigZ-like"/>
</dbReference>
<accession>A0A2P2FSL8</accession>
<dbReference type="Pfam" id="PF09186">
    <property type="entry name" value="DUF1949"/>
    <property type="match status" value="1"/>
</dbReference>
<name>A0A2P2FSL8_AMYLU</name>
<reference evidence="4 5" key="1">
    <citation type="journal article" date="2014" name="Genome Announc.">
        <title>Draft Genome Sequence of Amycolatopsis lurida NRRL 2430, Producer of the Glycopeptide Family Antibiotic Ristocetin.</title>
        <authorList>
            <person name="Kwun M.J."/>
            <person name="Hong H.J."/>
        </authorList>
    </citation>
    <scope>NUCLEOTIDE SEQUENCE [LARGE SCALE GENOMIC DNA]</scope>
    <source>
        <strain evidence="4 5">NRRL 2430</strain>
    </source>
</reference>
<evidence type="ECO:0000259" key="3">
    <source>
        <dbReference type="Pfam" id="PF09186"/>
    </source>
</evidence>
<feature type="domain" description="Impact N-terminal" evidence="2">
    <location>
        <begin position="19"/>
        <end position="124"/>
    </location>
</feature>
<dbReference type="InterPro" id="IPR035647">
    <property type="entry name" value="EFG_III/V"/>
</dbReference>
<gene>
    <name evidence="4" type="ORF">BB31_19445</name>
</gene>
<dbReference type="GO" id="GO:0005737">
    <property type="term" value="C:cytoplasm"/>
    <property type="evidence" value="ECO:0007669"/>
    <property type="project" value="TreeGrafter"/>
</dbReference>
<dbReference type="InterPro" id="IPR036956">
    <property type="entry name" value="Impact_N_sf"/>
</dbReference>
<dbReference type="GO" id="GO:0006446">
    <property type="term" value="P:regulation of translational initiation"/>
    <property type="evidence" value="ECO:0007669"/>
    <property type="project" value="TreeGrafter"/>
</dbReference>
<protein>
    <submittedName>
        <fullName evidence="4">Xaa-Pro dipeptidase</fullName>
    </submittedName>
</protein>
<organism evidence="4 5">
    <name type="scientific">Amycolatopsis lurida NRRL 2430</name>
    <dbReference type="NCBI Taxonomy" id="1460371"/>
    <lineage>
        <taxon>Bacteria</taxon>
        <taxon>Bacillati</taxon>
        <taxon>Actinomycetota</taxon>
        <taxon>Actinomycetes</taxon>
        <taxon>Pseudonocardiales</taxon>
        <taxon>Pseudonocardiaceae</taxon>
        <taxon>Amycolatopsis</taxon>
    </lineage>
</organism>
<dbReference type="InterPro" id="IPR015269">
    <property type="entry name" value="UPF0029_Impact_C"/>
</dbReference>
<evidence type="ECO:0000313" key="4">
    <source>
        <dbReference type="EMBL" id="KFU79690.1"/>
    </source>
</evidence>
<dbReference type="SUPFAM" id="SSF54211">
    <property type="entry name" value="Ribosomal protein S5 domain 2-like"/>
    <property type="match status" value="1"/>
</dbReference>
<dbReference type="PROSITE" id="PS00910">
    <property type="entry name" value="UPF0029"/>
    <property type="match status" value="1"/>
</dbReference>
<dbReference type="Pfam" id="PF01205">
    <property type="entry name" value="Impact_N"/>
    <property type="match status" value="1"/>
</dbReference>
<dbReference type="AlphaFoldDB" id="A0A2P2FSL8"/>
<dbReference type="NCBIfam" id="TIGR00257">
    <property type="entry name" value="IMPACT_YIGZ"/>
    <property type="match status" value="1"/>
</dbReference>
<keyword evidence="5" id="KW-1185">Reference proteome</keyword>
<comment type="caution">
    <text evidence="4">The sequence shown here is derived from an EMBL/GenBank/DDBJ whole genome shotgun (WGS) entry which is preliminary data.</text>
</comment>
<dbReference type="SUPFAM" id="SSF54980">
    <property type="entry name" value="EF-G C-terminal domain-like"/>
    <property type="match status" value="1"/>
</dbReference>
<dbReference type="RefSeq" id="WP_034312919.1">
    <property type="nucleotide sequence ID" value="NZ_JFBM01000016.1"/>
</dbReference>
<evidence type="ECO:0000256" key="1">
    <source>
        <dbReference type="ARBA" id="ARBA00007665"/>
    </source>
</evidence>